<gene>
    <name evidence="14" type="ORF">C1H46_033208</name>
</gene>
<feature type="transmembrane region" description="Helical" evidence="10">
    <location>
        <begin position="171"/>
        <end position="191"/>
    </location>
</feature>
<feature type="transmembrane region" description="Helical" evidence="10">
    <location>
        <begin position="414"/>
        <end position="437"/>
    </location>
</feature>
<dbReference type="Gene3D" id="1.20.1530.20">
    <property type="match status" value="1"/>
</dbReference>
<keyword evidence="2" id="KW-0813">Transport</keyword>
<feature type="domain" description="Cation/H(+) antiporter C-terminal" evidence="13">
    <location>
        <begin position="637"/>
        <end position="780"/>
    </location>
</feature>
<comment type="caution">
    <text evidence="14">The sequence shown here is derived from an EMBL/GenBank/DDBJ whole genome shotgun (WGS) entry which is preliminary data.</text>
</comment>
<feature type="transmembrane region" description="Helical" evidence="10">
    <location>
        <begin position="387"/>
        <end position="408"/>
    </location>
</feature>
<comment type="subcellular location">
    <subcellularLocation>
        <location evidence="1">Membrane</location>
        <topology evidence="1">Multi-pass membrane protein</topology>
    </subcellularLocation>
</comment>
<feature type="transmembrane region" description="Helical" evidence="10">
    <location>
        <begin position="55"/>
        <end position="75"/>
    </location>
</feature>
<evidence type="ECO:0000256" key="4">
    <source>
        <dbReference type="ARBA" id="ARBA00022692"/>
    </source>
</evidence>
<evidence type="ECO:0000256" key="6">
    <source>
        <dbReference type="ARBA" id="ARBA00022989"/>
    </source>
</evidence>
<keyword evidence="8 10" id="KW-0472">Membrane</keyword>
<feature type="transmembrane region" description="Helical" evidence="10">
    <location>
        <begin position="203"/>
        <end position="227"/>
    </location>
</feature>
<evidence type="ECO:0000259" key="13">
    <source>
        <dbReference type="Pfam" id="PF23259"/>
    </source>
</evidence>
<dbReference type="AlphaFoldDB" id="A0A540L4A2"/>
<proteinExistence type="inferred from homology"/>
<dbReference type="GO" id="GO:0006885">
    <property type="term" value="P:regulation of pH"/>
    <property type="evidence" value="ECO:0007669"/>
    <property type="project" value="TreeGrafter"/>
</dbReference>
<dbReference type="InterPro" id="IPR057290">
    <property type="entry name" value="CHX17_C"/>
</dbReference>
<feature type="domain" description="Cation/H+ exchanger transmembrane" evidence="11">
    <location>
        <begin position="51"/>
        <end position="437"/>
    </location>
</feature>
<dbReference type="GO" id="GO:1902600">
    <property type="term" value="P:proton transmembrane transport"/>
    <property type="evidence" value="ECO:0007669"/>
    <property type="project" value="InterPro"/>
</dbReference>
<comment type="similarity">
    <text evidence="9">Belongs to the monovalent cation:proton antiporter 2 (CPA2) transporter (TC 2.A.37) family. CHX (TC 2.A.37.4) subfamily.</text>
</comment>
<dbReference type="PANTHER" id="PTHR32468">
    <property type="entry name" value="CATION/H + ANTIPORTER"/>
    <property type="match status" value="1"/>
</dbReference>
<feature type="transmembrane region" description="Helical" evidence="10">
    <location>
        <begin position="355"/>
        <end position="380"/>
    </location>
</feature>
<evidence type="ECO:0000313" key="15">
    <source>
        <dbReference type="Proteomes" id="UP000315295"/>
    </source>
</evidence>
<evidence type="ECO:0000256" key="5">
    <source>
        <dbReference type="ARBA" id="ARBA00022958"/>
    </source>
</evidence>
<dbReference type="GO" id="GO:0016020">
    <property type="term" value="C:membrane"/>
    <property type="evidence" value="ECO:0007669"/>
    <property type="project" value="UniProtKB-SubCell"/>
</dbReference>
<evidence type="ECO:0000259" key="11">
    <source>
        <dbReference type="Pfam" id="PF00999"/>
    </source>
</evidence>
<dbReference type="InterPro" id="IPR057291">
    <property type="entry name" value="CHX17_2nd"/>
</dbReference>
<name>A0A540L4A2_MALBA</name>
<dbReference type="Proteomes" id="UP000315295">
    <property type="component" value="Unassembled WGS sequence"/>
</dbReference>
<dbReference type="Pfam" id="PF00999">
    <property type="entry name" value="Na_H_Exchanger"/>
    <property type="match status" value="1"/>
</dbReference>
<dbReference type="InterPro" id="IPR038770">
    <property type="entry name" value="Na+/solute_symporter_sf"/>
</dbReference>
<feature type="transmembrane region" description="Helical" evidence="10">
    <location>
        <begin position="103"/>
        <end position="123"/>
    </location>
</feature>
<accession>A0A540L4A2</accession>
<evidence type="ECO:0000313" key="14">
    <source>
        <dbReference type="EMBL" id="TQD81179.1"/>
    </source>
</evidence>
<dbReference type="PANTHER" id="PTHR32468:SF165">
    <property type="entry name" value="CATION_H(+) ANTIPORTER 3-LIKE"/>
    <property type="match status" value="1"/>
</dbReference>
<feature type="domain" description="Cation/H(+) antiporter central" evidence="12">
    <location>
        <begin position="496"/>
        <end position="622"/>
    </location>
</feature>
<dbReference type="GO" id="GO:0015297">
    <property type="term" value="F:antiporter activity"/>
    <property type="evidence" value="ECO:0007669"/>
    <property type="project" value="InterPro"/>
</dbReference>
<feature type="transmembrane region" description="Helical" evidence="10">
    <location>
        <begin position="239"/>
        <end position="261"/>
    </location>
</feature>
<dbReference type="Pfam" id="PF23259">
    <property type="entry name" value="CHX17_C"/>
    <property type="match status" value="1"/>
</dbReference>
<evidence type="ECO:0000256" key="7">
    <source>
        <dbReference type="ARBA" id="ARBA00023065"/>
    </source>
</evidence>
<evidence type="ECO:0000256" key="2">
    <source>
        <dbReference type="ARBA" id="ARBA00022448"/>
    </source>
</evidence>
<dbReference type="InterPro" id="IPR006153">
    <property type="entry name" value="Cation/H_exchanger_TM"/>
</dbReference>
<evidence type="ECO:0000256" key="8">
    <source>
        <dbReference type="ARBA" id="ARBA00023136"/>
    </source>
</evidence>
<dbReference type="EMBL" id="VIEB01000775">
    <property type="protein sequence ID" value="TQD81179.1"/>
    <property type="molecule type" value="Genomic_DNA"/>
</dbReference>
<feature type="transmembrane region" description="Helical" evidence="10">
    <location>
        <begin position="297"/>
        <end position="318"/>
    </location>
</feature>
<feature type="transmembrane region" description="Helical" evidence="10">
    <location>
        <begin position="135"/>
        <end position="159"/>
    </location>
</feature>
<evidence type="ECO:0000256" key="3">
    <source>
        <dbReference type="ARBA" id="ARBA00022538"/>
    </source>
</evidence>
<evidence type="ECO:0000256" key="10">
    <source>
        <dbReference type="SAM" id="Phobius"/>
    </source>
</evidence>
<evidence type="ECO:0000256" key="9">
    <source>
        <dbReference type="ARBA" id="ARBA00038341"/>
    </source>
</evidence>
<keyword evidence="6 10" id="KW-1133">Transmembrane helix</keyword>
<dbReference type="GO" id="GO:0006813">
    <property type="term" value="P:potassium ion transport"/>
    <property type="evidence" value="ECO:0007669"/>
    <property type="project" value="UniProtKB-KW"/>
</dbReference>
<evidence type="ECO:0000259" key="12">
    <source>
        <dbReference type="Pfam" id="PF23256"/>
    </source>
</evidence>
<evidence type="ECO:0000256" key="1">
    <source>
        <dbReference type="ARBA" id="ARBA00004141"/>
    </source>
</evidence>
<keyword evidence="15" id="KW-1185">Reference proteome</keyword>
<dbReference type="InterPro" id="IPR050794">
    <property type="entry name" value="CPA2_transporter"/>
</dbReference>
<reference evidence="14 15" key="1">
    <citation type="journal article" date="2019" name="G3 (Bethesda)">
        <title>Sequencing of a Wild Apple (Malus baccata) Genome Unravels the Differences Between Cultivated and Wild Apple Species Regarding Disease Resistance and Cold Tolerance.</title>
        <authorList>
            <person name="Chen X."/>
        </authorList>
    </citation>
    <scope>NUCLEOTIDE SEQUENCE [LARGE SCALE GENOMIC DNA]</scope>
    <source>
        <strain evidence="15">cv. Shandingzi</strain>
        <tissue evidence="14">Leaves</tissue>
    </source>
</reference>
<keyword evidence="3" id="KW-0633">Potassium transport</keyword>
<keyword evidence="5" id="KW-0630">Potassium</keyword>
<sequence>MNNVIPHPVTICTVFPRRVNSIGIWNASQTSRNYTLPVLEFEMTLIYIVTQLTHLFLNMFGLPVLAAQLVAGILLGDAGLDRVIQHFRPEQENPIFPFTNQEVLNVISLFGFTLFSFLIGVKIDLGLVSKIGKKAIYNGVLTLVVPLIAGFLTLLFLSWEWSLNADEVVQLIFVTAMHIQAPSTVIACLLTELKILNTELGRLALSSALVCDFFSIALTTVATLVKVLQNDAWRGMRDIGVMIIYTLSVFCVFRPIMFWIVKRTPEGSPVKDSYVFFILLAFLGSGLFSHWCELPIMIGPLILGFAVPDGPPLGATLVKKLDFMVNRVFMPVFVTTSLMRVTVSLEMPPAHRRVVLGTAIVTFVIFLSKFAASMVIPLCCKMPLRHAVALALIMTSKGVVEIAAYTIAKDSWVIVSGVFNHMMFTVLLSAIVVPPLVKYLYDPKKKYAGYHRKTLLNSKPNSELRILACINRADNTPAIINLIDASCPTRESPIGLYVLHLIELVARTTSVLISHNLQTRVLSNYSYSDNIIRSFVQFMKENEEAVLVHVFTAISPPLYMYDDVCTLALDKNTSLIILPFHRKWSVTNGSIESENQAARTLNCRVLETAPCSVGILVNRGHVKCTNSSVSPAETYRVALVFIGGSDDWEALMFAKRMLRDACISLTVIRLVDASEDKESFTKWEVVQDNEMLKEVRHNGTGYVSYVEEHVADSTQTTRKIRSLMDEDEYDLYIVGRRYNVRSPQTLGLEQWSEFPELGVIGDMLASADYCCKFSVLVIQHQQQGTSS</sequence>
<keyword evidence="4 10" id="KW-0812">Transmembrane</keyword>
<organism evidence="14 15">
    <name type="scientific">Malus baccata</name>
    <name type="common">Siberian crab apple</name>
    <name type="synonym">Pyrus baccata</name>
    <dbReference type="NCBI Taxonomy" id="106549"/>
    <lineage>
        <taxon>Eukaryota</taxon>
        <taxon>Viridiplantae</taxon>
        <taxon>Streptophyta</taxon>
        <taxon>Embryophyta</taxon>
        <taxon>Tracheophyta</taxon>
        <taxon>Spermatophyta</taxon>
        <taxon>Magnoliopsida</taxon>
        <taxon>eudicotyledons</taxon>
        <taxon>Gunneridae</taxon>
        <taxon>Pentapetalae</taxon>
        <taxon>rosids</taxon>
        <taxon>fabids</taxon>
        <taxon>Rosales</taxon>
        <taxon>Rosaceae</taxon>
        <taxon>Amygdaloideae</taxon>
        <taxon>Maleae</taxon>
        <taxon>Malus</taxon>
    </lineage>
</organism>
<protein>
    <submittedName>
        <fullName evidence="14">Uncharacterized protein</fullName>
    </submittedName>
</protein>
<feature type="transmembrane region" description="Helical" evidence="10">
    <location>
        <begin position="273"/>
        <end position="291"/>
    </location>
</feature>
<dbReference type="GO" id="GO:0012505">
    <property type="term" value="C:endomembrane system"/>
    <property type="evidence" value="ECO:0007669"/>
    <property type="project" value="TreeGrafter"/>
</dbReference>
<keyword evidence="7" id="KW-0406">Ion transport</keyword>
<dbReference type="Pfam" id="PF23256">
    <property type="entry name" value="CHX17_2nd"/>
    <property type="match status" value="1"/>
</dbReference>